<reference evidence="1" key="1">
    <citation type="journal article" date="2021" name="PeerJ">
        <title>Extensive microbial diversity within the chicken gut microbiome revealed by metagenomics and culture.</title>
        <authorList>
            <person name="Gilroy R."/>
            <person name="Ravi A."/>
            <person name="Getino M."/>
            <person name="Pursley I."/>
            <person name="Horton D.L."/>
            <person name="Alikhan N.F."/>
            <person name="Baker D."/>
            <person name="Gharbi K."/>
            <person name="Hall N."/>
            <person name="Watson M."/>
            <person name="Adriaenssens E.M."/>
            <person name="Foster-Nyarko E."/>
            <person name="Jarju S."/>
            <person name="Secka A."/>
            <person name="Antonio M."/>
            <person name="Oren A."/>
            <person name="Chaudhuri R.R."/>
            <person name="La Ragione R."/>
            <person name="Hildebrand F."/>
            <person name="Pallen M.J."/>
        </authorList>
    </citation>
    <scope>NUCLEOTIDE SEQUENCE</scope>
    <source>
        <strain evidence="1">ChiGjej1B1-98</strain>
    </source>
</reference>
<organism evidence="1 2">
    <name type="scientific">Candidatus Agrococcus pullicola</name>
    <dbReference type="NCBI Taxonomy" id="2838429"/>
    <lineage>
        <taxon>Bacteria</taxon>
        <taxon>Bacillati</taxon>
        <taxon>Actinomycetota</taxon>
        <taxon>Actinomycetes</taxon>
        <taxon>Micrococcales</taxon>
        <taxon>Microbacteriaceae</taxon>
        <taxon>Agrococcus</taxon>
    </lineage>
</organism>
<accession>A0A9D1YYS8</accession>
<dbReference type="Proteomes" id="UP000824005">
    <property type="component" value="Unassembled WGS sequence"/>
</dbReference>
<dbReference type="AlphaFoldDB" id="A0A9D1YYS8"/>
<name>A0A9D1YYS8_9MICO</name>
<sequence length="130" mass="15255">MKLGKSTDSSSATHVYEIANRLETTFPYLEQDFRHAELEIFLVFRCLPRALGRKTTRRYAKAENVLYLDMTFAEEELLGLTWSDQESVIADVFFAYLEETLQKYRFAGLDASRFVSRFREVAREQGWGHR</sequence>
<comment type="caution">
    <text evidence="1">The sequence shown here is derived from an EMBL/GenBank/DDBJ whole genome shotgun (WGS) entry which is preliminary data.</text>
</comment>
<evidence type="ECO:0000313" key="1">
    <source>
        <dbReference type="EMBL" id="HIY67692.1"/>
    </source>
</evidence>
<gene>
    <name evidence="1" type="ORF">H9830_15610</name>
</gene>
<protein>
    <submittedName>
        <fullName evidence="1">Uncharacterized protein</fullName>
    </submittedName>
</protein>
<dbReference type="EMBL" id="DXDC01000471">
    <property type="protein sequence ID" value="HIY67692.1"/>
    <property type="molecule type" value="Genomic_DNA"/>
</dbReference>
<proteinExistence type="predicted"/>
<evidence type="ECO:0000313" key="2">
    <source>
        <dbReference type="Proteomes" id="UP000824005"/>
    </source>
</evidence>
<reference evidence="1" key="2">
    <citation type="submission" date="2021-04" db="EMBL/GenBank/DDBJ databases">
        <authorList>
            <person name="Gilroy R."/>
        </authorList>
    </citation>
    <scope>NUCLEOTIDE SEQUENCE</scope>
    <source>
        <strain evidence="1">ChiGjej1B1-98</strain>
    </source>
</reference>